<dbReference type="InterPro" id="IPR017703">
    <property type="entry name" value="YgfZ/GCV_T_CS"/>
</dbReference>
<dbReference type="SUPFAM" id="SSF103025">
    <property type="entry name" value="Folate-binding domain"/>
    <property type="match status" value="1"/>
</dbReference>
<dbReference type="NCBIfam" id="TIGR03317">
    <property type="entry name" value="ygfZ_signature"/>
    <property type="match status" value="1"/>
</dbReference>
<dbReference type="Proteomes" id="UP000198525">
    <property type="component" value="Unassembled WGS sequence"/>
</dbReference>
<dbReference type="RefSeq" id="WP_089684175.1">
    <property type="nucleotide sequence ID" value="NZ_FNES01000004.1"/>
</dbReference>
<name>A0A1G8SN60_9GAMM</name>
<accession>A0A1G8SN60</accession>
<dbReference type="Gene3D" id="2.40.30.160">
    <property type="match status" value="1"/>
</dbReference>
<dbReference type="STRING" id="376427.SAMN04487954_10439"/>
<sequence length="345" mass="37934">MSDWIETLDGRRTGEDRVTFDHPDPARQALDASVVTPLAHLGVLDVYGADAERFLQGQTSAQLSLADGHYAPLTCFCTPKGRMLANAQLLRIAEGHYRLLLHRGLVAPLAKHLDKFAAFYKAELEPRHDLALIGLIGVEARALAEVHFDVVPPSLWHQAGNEQLQVVTHPGPRPRILACLPEERAVEIVRQLTAQATLVGNAAWCLHDIQSGLYWLTPHHQDALLPQMINWEALGGISFKKGCYTGQEVVARAHFRGQVKKRLYRAQLEGDRLPEPGAAVRDANDKAQGEVLAAELDAYGQAEILAVLSTKEEIGPLSVDGQALKLLKLPYPVERLDPEALAEQL</sequence>
<dbReference type="EMBL" id="FNES01000004">
    <property type="protein sequence ID" value="SDJ30040.1"/>
    <property type="molecule type" value="Genomic_DNA"/>
</dbReference>
<dbReference type="PANTHER" id="PTHR22602:SF0">
    <property type="entry name" value="TRANSFERASE CAF17, MITOCHONDRIAL-RELATED"/>
    <property type="match status" value="1"/>
</dbReference>
<proteinExistence type="predicted"/>
<protein>
    <submittedName>
        <fullName evidence="1">Uncharacterized protein</fullName>
    </submittedName>
</protein>
<dbReference type="Gene3D" id="3.30.70.1400">
    <property type="entry name" value="Aminomethyltransferase beta-barrel domains"/>
    <property type="match status" value="1"/>
</dbReference>
<dbReference type="AlphaFoldDB" id="A0A1G8SN60"/>
<gene>
    <name evidence="1" type="ORF">SAMN04487954_10439</name>
</gene>
<dbReference type="InterPro" id="IPR045179">
    <property type="entry name" value="YgfZ/GcvT"/>
</dbReference>
<evidence type="ECO:0000313" key="1">
    <source>
        <dbReference type="EMBL" id="SDJ30040.1"/>
    </source>
</evidence>
<dbReference type="PANTHER" id="PTHR22602">
    <property type="entry name" value="TRANSFERASE CAF17, MITOCHONDRIAL-RELATED"/>
    <property type="match status" value="1"/>
</dbReference>
<dbReference type="GO" id="GO:0016226">
    <property type="term" value="P:iron-sulfur cluster assembly"/>
    <property type="evidence" value="ECO:0007669"/>
    <property type="project" value="TreeGrafter"/>
</dbReference>
<dbReference type="Gene3D" id="3.30.70.1630">
    <property type="match status" value="1"/>
</dbReference>
<organism evidence="1 2">
    <name type="scientific">Billgrantia gudaonensis</name>
    <dbReference type="NCBI Taxonomy" id="376427"/>
    <lineage>
        <taxon>Bacteria</taxon>
        <taxon>Pseudomonadati</taxon>
        <taxon>Pseudomonadota</taxon>
        <taxon>Gammaproteobacteria</taxon>
        <taxon>Oceanospirillales</taxon>
        <taxon>Halomonadaceae</taxon>
        <taxon>Billgrantia</taxon>
    </lineage>
</organism>
<keyword evidence="2" id="KW-1185">Reference proteome</keyword>
<reference evidence="1 2" key="1">
    <citation type="submission" date="2016-10" db="EMBL/GenBank/DDBJ databases">
        <authorList>
            <person name="de Groot N.N."/>
        </authorList>
    </citation>
    <scope>NUCLEOTIDE SEQUENCE [LARGE SCALE GENOMIC DNA]</scope>
    <source>
        <strain evidence="1 2">CGMCC 1.6133</strain>
    </source>
</reference>
<dbReference type="OrthoDB" id="9796287at2"/>
<evidence type="ECO:0000313" key="2">
    <source>
        <dbReference type="Proteomes" id="UP000198525"/>
    </source>
</evidence>